<dbReference type="Pfam" id="PF13610">
    <property type="entry name" value="DDE_Tnp_IS240"/>
    <property type="match status" value="1"/>
</dbReference>
<evidence type="ECO:0000256" key="2">
    <source>
        <dbReference type="ARBA" id="ARBA00023125"/>
    </source>
</evidence>
<dbReference type="EMBL" id="KU237244">
    <property type="protein sequence ID" value="ALZ45862.1"/>
    <property type="molecule type" value="Genomic_DNA"/>
</dbReference>
<feature type="domain" description="DDE" evidence="4">
    <location>
        <begin position="74"/>
        <end position="203"/>
    </location>
</feature>
<keyword evidence="3" id="KW-0233">DNA recombination</keyword>
<dbReference type="InterPro" id="IPR032874">
    <property type="entry name" value="DDE_dom"/>
</dbReference>
<dbReference type="EMBL" id="KU237244">
    <property type="protein sequence ID" value="ALZ45877.1"/>
    <property type="molecule type" value="Genomic_DNA"/>
</dbReference>
<accession>A0A0X9NGU8</accession>
<dbReference type="PANTHER" id="PTHR35528">
    <property type="entry name" value="BLL1675 PROTEIN"/>
    <property type="match status" value="1"/>
</dbReference>
<evidence type="ECO:0000256" key="1">
    <source>
        <dbReference type="ARBA" id="ARBA00022578"/>
    </source>
</evidence>
<protein>
    <submittedName>
        <fullName evidence="5">Mobile element protein</fullName>
    </submittedName>
</protein>
<name>A0A0X9NGU8_9SPHN</name>
<keyword evidence="5" id="KW-0614">Plasmid</keyword>
<sequence>MTGSQLYRGFRYPREIISHVVWLYFRFSLSFRDIEELMASRGIVVTYETIRQWTLRFGQQYAAELRRRQPRRGDKWHLDEVVLTIKGKHHYLWRAVDQDGHVLDVLVQSRRDRQAAKRFFRKLLKGLRYVPRVLITDKLKSYAAAKAQIMPGVEHRQHKGLNNRAELSHQPTRQRERQMRRYKSPRHAQRFLSAHGPINNVFRCQRNRLSAQQYRHVRTQAFSLWNEVTDVAKNA</sequence>
<organism evidence="5">
    <name type="scientific">Sphingomonas sp. SH</name>
    <dbReference type="NCBI Taxonomy" id="849864"/>
    <lineage>
        <taxon>Bacteria</taxon>
        <taxon>Pseudomonadati</taxon>
        <taxon>Pseudomonadota</taxon>
        <taxon>Alphaproteobacteria</taxon>
        <taxon>Sphingomonadales</taxon>
        <taxon>Sphingomonadaceae</taxon>
        <taxon>Sphingomonas</taxon>
    </lineage>
</organism>
<dbReference type="EMBL" id="KU237244">
    <property type="protein sequence ID" value="ALZ45882.1"/>
    <property type="molecule type" value="Genomic_DNA"/>
</dbReference>
<dbReference type="GO" id="GO:0003677">
    <property type="term" value="F:DNA binding"/>
    <property type="evidence" value="ECO:0007669"/>
    <property type="project" value="UniProtKB-KW"/>
</dbReference>
<dbReference type="GO" id="GO:0006310">
    <property type="term" value="P:DNA recombination"/>
    <property type="evidence" value="ECO:0007669"/>
    <property type="project" value="UniProtKB-KW"/>
</dbReference>
<evidence type="ECO:0000256" key="3">
    <source>
        <dbReference type="ARBA" id="ARBA00023172"/>
    </source>
</evidence>
<keyword evidence="1" id="KW-0815">Transposition</keyword>
<keyword evidence="2" id="KW-0238">DNA-binding</keyword>
<geneLocation type="plasmid" evidence="5">
    <name>pSH</name>
</geneLocation>
<evidence type="ECO:0000259" key="4">
    <source>
        <dbReference type="Pfam" id="PF13610"/>
    </source>
</evidence>
<dbReference type="AlphaFoldDB" id="A0A0X9NGU8"/>
<dbReference type="NCBIfam" id="NF033587">
    <property type="entry name" value="transpos_IS6"/>
    <property type="match status" value="1"/>
</dbReference>
<dbReference type="GO" id="GO:0032196">
    <property type="term" value="P:transposition"/>
    <property type="evidence" value="ECO:0007669"/>
    <property type="project" value="UniProtKB-KW"/>
</dbReference>
<proteinExistence type="predicted"/>
<dbReference type="RefSeq" id="WP_044663628.1">
    <property type="nucleotide sequence ID" value="NZ_KU237244.1"/>
</dbReference>
<dbReference type="PANTHER" id="PTHR35528:SF3">
    <property type="entry name" value="BLL1675 PROTEIN"/>
    <property type="match status" value="1"/>
</dbReference>
<reference evidence="5" key="1">
    <citation type="submission" date="2017-08" db="EMBL/GenBank/DDBJ databases">
        <title>Complete sequence of the plasmid of the isoproturon degrdaing bacteria Sphingomonas sp. strain SH.</title>
        <authorList>
            <person name="Devers-Lamrani M."/>
            <person name="Hussain S."/>
            <person name="Storck V."/>
            <person name="Martin-Laurent F."/>
        </authorList>
    </citation>
    <scope>NUCLEOTIDE SEQUENCE</scope>
    <source>
        <strain evidence="5">SH</strain>
        <plasmid evidence="5">pSH</plasmid>
    </source>
</reference>
<dbReference type="InterPro" id="IPR047930">
    <property type="entry name" value="Transpos_IS6"/>
</dbReference>
<dbReference type="InterPro" id="IPR052183">
    <property type="entry name" value="IS_Transposase"/>
</dbReference>
<evidence type="ECO:0000313" key="5">
    <source>
        <dbReference type="EMBL" id="ALZ45862.1"/>
    </source>
</evidence>